<keyword evidence="4" id="KW-0460">Magnesium</keyword>
<dbReference type="PROSITE" id="PS50975">
    <property type="entry name" value="ATP_GRASP"/>
    <property type="match status" value="1"/>
</dbReference>
<dbReference type="PIRSF" id="PIRSF001554">
    <property type="entry name" value="SucCS_beta"/>
    <property type="match status" value="1"/>
</dbReference>
<evidence type="ECO:0000256" key="3">
    <source>
        <dbReference type="ARBA" id="ARBA00022741"/>
    </source>
</evidence>
<proteinExistence type="predicted"/>
<dbReference type="GO" id="GO:0006099">
    <property type="term" value="P:tricarboxylic acid cycle"/>
    <property type="evidence" value="ECO:0007669"/>
    <property type="project" value="InterPro"/>
</dbReference>
<sequence length="398" mass="43561">MDLLEYQAKELFRDMGIPVLPSQRIDFPKDLKGLNIPYPVVLKSQVYIGGRGRVGGVKFVENTIDAIAAAQTIFNLPIMGEYPKMLLAEAKYNADREFYLAVALNRSVCRPILLGSTQGGIDVQSAIDQMQHVIVEQEFSPYYARRLAIKMGLQGELIEAVSSVVEKMYQLFVKHDLDLVEINPLGVNASGEVMALDGKVSVNDDALGRHPQLVSLISKLGGNPPELDDMAPVVMDPDGHIGIVCNGAGLTMATMDLVGQAGGKTVSFLNIGGENRWDSSPDLLKSRLEHGLDVISQHKSVRVILINLISNLVPCDEVAEVIVSYLERTTPRPRLADIRPDVVFTQPRRRPALVVRLVGSQSDRARTQLEVAHLSLIENLDEAVTEAVSLAKPGRLES</sequence>
<evidence type="ECO:0000256" key="5">
    <source>
        <dbReference type="PROSITE-ProRule" id="PRU00409"/>
    </source>
</evidence>
<dbReference type="InterPro" id="IPR013650">
    <property type="entry name" value="ATP-grasp_succ-CoA_synth-type"/>
</dbReference>
<keyword evidence="1 7" id="KW-0436">Ligase</keyword>
<accession>A0A832H3T2</accession>
<comment type="caution">
    <text evidence="7">The sequence shown here is derived from an EMBL/GenBank/DDBJ whole genome shotgun (WGS) entry which is preliminary data.</text>
</comment>
<keyword evidence="2" id="KW-0479">Metal-binding</keyword>
<dbReference type="GO" id="GO:0006104">
    <property type="term" value="P:succinyl-CoA metabolic process"/>
    <property type="evidence" value="ECO:0007669"/>
    <property type="project" value="TreeGrafter"/>
</dbReference>
<dbReference type="Pfam" id="PF08442">
    <property type="entry name" value="ATP-grasp_2"/>
    <property type="match status" value="1"/>
</dbReference>
<dbReference type="PROSITE" id="PS01217">
    <property type="entry name" value="SUCCINYL_COA_LIG_3"/>
    <property type="match status" value="1"/>
</dbReference>
<dbReference type="GO" id="GO:0046872">
    <property type="term" value="F:metal ion binding"/>
    <property type="evidence" value="ECO:0007669"/>
    <property type="project" value="UniProtKB-KW"/>
</dbReference>
<dbReference type="AlphaFoldDB" id="A0A832H3T2"/>
<dbReference type="Pfam" id="PF00549">
    <property type="entry name" value="Ligase_CoA"/>
    <property type="match status" value="1"/>
</dbReference>
<evidence type="ECO:0000313" key="7">
    <source>
        <dbReference type="EMBL" id="HGW94537.1"/>
    </source>
</evidence>
<protein>
    <submittedName>
        <fullName evidence="7">Succinate--CoA ligase subunit beta</fullName>
    </submittedName>
</protein>
<keyword evidence="5" id="KW-0067">ATP-binding</keyword>
<dbReference type="InterPro" id="IPR005809">
    <property type="entry name" value="Succ_CoA_ligase-like_bsu"/>
</dbReference>
<dbReference type="EMBL" id="DSRD01000605">
    <property type="protein sequence ID" value="HGW94537.1"/>
    <property type="molecule type" value="Genomic_DNA"/>
</dbReference>
<evidence type="ECO:0000256" key="4">
    <source>
        <dbReference type="ARBA" id="ARBA00022842"/>
    </source>
</evidence>
<dbReference type="GO" id="GO:0005829">
    <property type="term" value="C:cytosol"/>
    <property type="evidence" value="ECO:0007669"/>
    <property type="project" value="TreeGrafter"/>
</dbReference>
<dbReference type="PANTHER" id="PTHR11815:SF10">
    <property type="entry name" value="SUCCINATE--COA LIGASE [GDP-FORMING] SUBUNIT BETA, MITOCHONDRIAL"/>
    <property type="match status" value="1"/>
</dbReference>
<dbReference type="InterPro" id="IPR011761">
    <property type="entry name" value="ATP-grasp"/>
</dbReference>
<keyword evidence="3 5" id="KW-0547">Nucleotide-binding</keyword>
<name>A0A832H3T2_9CYAN</name>
<dbReference type="InterPro" id="IPR013815">
    <property type="entry name" value="ATP_grasp_subdomain_1"/>
</dbReference>
<dbReference type="Gene3D" id="3.30.1490.20">
    <property type="entry name" value="ATP-grasp fold, A domain"/>
    <property type="match status" value="1"/>
</dbReference>
<evidence type="ECO:0000259" key="6">
    <source>
        <dbReference type="PROSITE" id="PS50975"/>
    </source>
</evidence>
<gene>
    <name evidence="7" type="ORF">ENR47_09680</name>
</gene>
<dbReference type="InterPro" id="IPR016102">
    <property type="entry name" value="Succinyl-CoA_synth-like"/>
</dbReference>
<evidence type="ECO:0000256" key="1">
    <source>
        <dbReference type="ARBA" id="ARBA00022598"/>
    </source>
</evidence>
<organism evidence="7">
    <name type="scientific">Oscillatoriales cyanobacterium SpSt-402</name>
    <dbReference type="NCBI Taxonomy" id="2282168"/>
    <lineage>
        <taxon>Bacteria</taxon>
        <taxon>Bacillati</taxon>
        <taxon>Cyanobacteriota</taxon>
        <taxon>Cyanophyceae</taxon>
        <taxon>Oscillatoriophycideae</taxon>
        <taxon>Oscillatoriales</taxon>
    </lineage>
</organism>
<evidence type="ECO:0000256" key="2">
    <source>
        <dbReference type="ARBA" id="ARBA00022723"/>
    </source>
</evidence>
<dbReference type="GO" id="GO:0042709">
    <property type="term" value="C:succinate-CoA ligase complex"/>
    <property type="evidence" value="ECO:0007669"/>
    <property type="project" value="TreeGrafter"/>
</dbReference>
<dbReference type="InterPro" id="IPR017866">
    <property type="entry name" value="Succ-CoA_synthase_bsu_CS"/>
</dbReference>
<dbReference type="InterPro" id="IPR005811">
    <property type="entry name" value="SUCC_ACL_C"/>
</dbReference>
<reference evidence="7" key="1">
    <citation type="journal article" date="2020" name="mSystems">
        <title>Genome- and Community-Level Interaction Insights into Carbon Utilization and Element Cycling Functions of Hydrothermarchaeota in Hydrothermal Sediment.</title>
        <authorList>
            <person name="Zhou Z."/>
            <person name="Liu Y."/>
            <person name="Xu W."/>
            <person name="Pan J."/>
            <person name="Luo Z.H."/>
            <person name="Li M."/>
        </authorList>
    </citation>
    <scope>NUCLEOTIDE SEQUENCE [LARGE SCALE GENOMIC DNA]</scope>
    <source>
        <strain evidence="7">SpSt-402</strain>
    </source>
</reference>
<dbReference type="GO" id="GO:0004775">
    <property type="term" value="F:succinate-CoA ligase (ADP-forming) activity"/>
    <property type="evidence" value="ECO:0007669"/>
    <property type="project" value="TreeGrafter"/>
</dbReference>
<dbReference type="GO" id="GO:0005524">
    <property type="term" value="F:ATP binding"/>
    <property type="evidence" value="ECO:0007669"/>
    <property type="project" value="UniProtKB-UniRule"/>
</dbReference>
<dbReference type="SUPFAM" id="SSF52210">
    <property type="entry name" value="Succinyl-CoA synthetase domains"/>
    <property type="match status" value="1"/>
</dbReference>
<dbReference type="Gene3D" id="3.30.470.20">
    <property type="entry name" value="ATP-grasp fold, B domain"/>
    <property type="match status" value="1"/>
</dbReference>
<dbReference type="SUPFAM" id="SSF56059">
    <property type="entry name" value="Glutathione synthetase ATP-binding domain-like"/>
    <property type="match status" value="1"/>
</dbReference>
<feature type="domain" description="ATP-grasp" evidence="6">
    <location>
        <begin position="9"/>
        <end position="215"/>
    </location>
</feature>
<dbReference type="Gene3D" id="3.40.50.261">
    <property type="entry name" value="Succinyl-CoA synthetase domains"/>
    <property type="match status" value="1"/>
</dbReference>
<dbReference type="PANTHER" id="PTHR11815">
    <property type="entry name" value="SUCCINYL-COA SYNTHETASE BETA CHAIN"/>
    <property type="match status" value="1"/>
</dbReference>